<protein>
    <submittedName>
        <fullName evidence="2">Uncharacterized protein</fullName>
    </submittedName>
</protein>
<dbReference type="AlphaFoldDB" id="A0ABD7PF06"/>
<organism evidence="2 3">
    <name type="scientific">Klebsiella variicola</name>
    <dbReference type="NCBI Taxonomy" id="244366"/>
    <lineage>
        <taxon>Bacteria</taxon>
        <taxon>Pseudomonadati</taxon>
        <taxon>Pseudomonadota</taxon>
        <taxon>Gammaproteobacteria</taxon>
        <taxon>Enterobacterales</taxon>
        <taxon>Enterobacteriaceae</taxon>
        <taxon>Klebsiella/Raoultella group</taxon>
        <taxon>Klebsiella</taxon>
        <taxon>Klebsiella pneumoniae complex</taxon>
    </lineage>
</organism>
<dbReference type="EMBL" id="UKAS01000055">
    <property type="protein sequence ID" value="SXF99802.1"/>
    <property type="molecule type" value="Genomic_DNA"/>
</dbReference>
<evidence type="ECO:0000256" key="1">
    <source>
        <dbReference type="SAM" id="MobiDB-lite"/>
    </source>
</evidence>
<reference evidence="2 3" key="1">
    <citation type="submission" date="2018-08" db="EMBL/GenBank/DDBJ databases">
        <authorList>
            <consortium name="Pathogen Informatics"/>
        </authorList>
    </citation>
    <scope>NUCLEOTIDE SEQUENCE [LARGE SCALE GENOMIC DNA]</scope>
    <source>
        <strain evidence="2 3">EuSCAPE_TR218</strain>
    </source>
</reference>
<evidence type="ECO:0000313" key="3">
    <source>
        <dbReference type="Proteomes" id="UP000258928"/>
    </source>
</evidence>
<name>A0ABD7PF06_KLEVA</name>
<comment type="caution">
    <text evidence="2">The sequence shown here is derived from an EMBL/GenBank/DDBJ whole genome shotgun (WGS) entry which is preliminary data.</text>
</comment>
<sequence length="130" mass="14315">MSDNTNNTNNTINGIDTTGLHPDTIAALRKYSRPSEATTAPHQNWELSKNGRARAQEQVQQWQQRTGKTREEARQDPGMLMQATLRALAEQRGAPPRNAGVDGRNGLGREASHQRRSSSLAEMAAAQKPK</sequence>
<accession>A0ABD7PF06</accession>
<proteinExistence type="predicted"/>
<feature type="compositionally biased region" description="Polar residues" evidence="1">
    <location>
        <begin position="35"/>
        <end position="47"/>
    </location>
</feature>
<dbReference type="Proteomes" id="UP000258928">
    <property type="component" value="Unassembled WGS sequence"/>
</dbReference>
<feature type="region of interest" description="Disordered" evidence="1">
    <location>
        <begin position="1"/>
        <end position="130"/>
    </location>
</feature>
<gene>
    <name evidence="2" type="ORF">SAMEA3729809_05650</name>
</gene>
<feature type="compositionally biased region" description="Low complexity" evidence="1">
    <location>
        <begin position="1"/>
        <end position="19"/>
    </location>
</feature>
<evidence type="ECO:0000313" key="2">
    <source>
        <dbReference type="EMBL" id="SXF99802.1"/>
    </source>
</evidence>